<keyword evidence="4" id="KW-1185">Reference proteome</keyword>
<keyword evidence="3" id="KW-0560">Oxidoreductase</keyword>
<dbReference type="Pfam" id="PF02627">
    <property type="entry name" value="CMD"/>
    <property type="match status" value="1"/>
</dbReference>
<dbReference type="InterPro" id="IPR029032">
    <property type="entry name" value="AhpD-like"/>
</dbReference>
<protein>
    <submittedName>
        <fullName evidence="3">Alkylhydroperoxidase AhpD family core domain-containing protein</fullName>
    </submittedName>
</protein>
<dbReference type="RefSeq" id="WP_093256752.1">
    <property type="nucleotide sequence ID" value="NZ_FNKK01000002.1"/>
</dbReference>
<reference evidence="3 4" key="1">
    <citation type="submission" date="2016-10" db="EMBL/GenBank/DDBJ databases">
        <authorList>
            <person name="de Groot N.N."/>
        </authorList>
    </citation>
    <scope>NUCLEOTIDE SEQUENCE [LARGE SCALE GENOMIC DNA]</scope>
    <source>
        <strain evidence="3 4">DSM 43794</strain>
    </source>
</reference>
<dbReference type="STRING" id="35622.SAMN04489764_0118"/>
<feature type="region of interest" description="Disordered" evidence="1">
    <location>
        <begin position="336"/>
        <end position="357"/>
    </location>
</feature>
<evidence type="ECO:0000313" key="4">
    <source>
        <dbReference type="Proteomes" id="UP000217103"/>
    </source>
</evidence>
<evidence type="ECO:0000256" key="1">
    <source>
        <dbReference type="SAM" id="MobiDB-lite"/>
    </source>
</evidence>
<evidence type="ECO:0000313" key="3">
    <source>
        <dbReference type="EMBL" id="SDQ30337.1"/>
    </source>
</evidence>
<gene>
    <name evidence="3" type="ORF">SAMN04489764_0118</name>
</gene>
<dbReference type="SUPFAM" id="SSF69118">
    <property type="entry name" value="AhpD-like"/>
    <property type="match status" value="2"/>
</dbReference>
<evidence type="ECO:0000259" key="2">
    <source>
        <dbReference type="Pfam" id="PF02627"/>
    </source>
</evidence>
<sequence length="357" mass="37188">MSRLLGRITAPGVFAQVRQVTPVRPDAARGVVAKVYAQTVRDFGMLAPPVILHSPAPPVLAAGWAMLRESLLVSGTVDRVTKELVAREVSAGNACPYCADVHGATLRALPGHRDARLAPAAAWARASATAATAWREPPVSGPGGAELVAVVVTFHYLNRMVNVFLGDSPLPPGVPRGARGPAMRLFGLLMRPAARRAAVPGASLDLLPAAPLPPDLSWAADAPHLAGAFAGAAASIEEGGRRALPDRVRALVADRVAAWEGGPAGLGRGWAARAAAELPGAERPAARLALLTALSSYQVDRETIADFLRAGFGERALVEATAWASLTAARRVGAWSTRVRSAEPVPPEPSPDERTQP</sequence>
<dbReference type="GO" id="GO:0051920">
    <property type="term" value="F:peroxiredoxin activity"/>
    <property type="evidence" value="ECO:0007669"/>
    <property type="project" value="InterPro"/>
</dbReference>
<dbReference type="InterPro" id="IPR003779">
    <property type="entry name" value="CMD-like"/>
</dbReference>
<organism evidence="3 4">
    <name type="scientific">Thermostaphylospora chromogena</name>
    <dbReference type="NCBI Taxonomy" id="35622"/>
    <lineage>
        <taxon>Bacteria</taxon>
        <taxon>Bacillati</taxon>
        <taxon>Actinomycetota</taxon>
        <taxon>Actinomycetes</taxon>
        <taxon>Streptosporangiales</taxon>
        <taxon>Thermomonosporaceae</taxon>
        <taxon>Thermostaphylospora</taxon>
    </lineage>
</organism>
<name>A0A1H0ZSD8_9ACTN</name>
<dbReference type="Proteomes" id="UP000217103">
    <property type="component" value="Unassembled WGS sequence"/>
</dbReference>
<accession>A0A1H0ZSD8</accession>
<dbReference type="OrthoDB" id="3342615at2"/>
<dbReference type="AlphaFoldDB" id="A0A1H0ZSD8"/>
<proteinExistence type="predicted"/>
<dbReference type="NCBIfam" id="TIGR00778">
    <property type="entry name" value="ahpD_dom"/>
    <property type="match status" value="1"/>
</dbReference>
<dbReference type="InterPro" id="IPR004675">
    <property type="entry name" value="AhpD_core"/>
</dbReference>
<feature type="domain" description="Carboxymuconolactone decarboxylase-like" evidence="2">
    <location>
        <begin position="60"/>
        <end position="130"/>
    </location>
</feature>
<dbReference type="EMBL" id="FNKK01000002">
    <property type="protein sequence ID" value="SDQ30337.1"/>
    <property type="molecule type" value="Genomic_DNA"/>
</dbReference>
<dbReference type="Gene3D" id="1.20.1290.10">
    <property type="entry name" value="AhpD-like"/>
    <property type="match status" value="2"/>
</dbReference>
<keyword evidence="3" id="KW-0575">Peroxidase</keyword>